<reference evidence="2 3" key="1">
    <citation type="submission" date="2019-06" db="EMBL/GenBank/DDBJ databases">
        <authorList>
            <person name="Teng J.L.L."/>
            <person name="Lee H.H."/>
            <person name="Lau S.K.P."/>
            <person name="Woo P.C.Y."/>
        </authorList>
    </citation>
    <scope>NUCLEOTIDE SEQUENCE [LARGE SCALE GENOMIC DNA]</scope>
    <source>
        <strain evidence="2 3">HKU70</strain>
    </source>
</reference>
<proteinExistence type="predicted"/>
<evidence type="ECO:0000259" key="1">
    <source>
        <dbReference type="Pfam" id="PF08975"/>
    </source>
</evidence>
<dbReference type="SUPFAM" id="SSF55144">
    <property type="entry name" value="LigT-like"/>
    <property type="match status" value="1"/>
</dbReference>
<dbReference type="Gene3D" id="3.90.1140.10">
    <property type="entry name" value="Cyclic phosphodiesterase"/>
    <property type="match status" value="1"/>
</dbReference>
<dbReference type="InterPro" id="IPR006311">
    <property type="entry name" value="TAT_signal"/>
</dbReference>
<sequence length="275" mass="29669">MSASGNKGIDRRAALAGLLVVGTGAALAGCGSRDSSSAAEASTVPYSVDGRTPLAAGPGKKWDVEGNAQRFTGNTFVSPIPQDSAFFRAENRAQQLVRESRFRDHFALLPHNSMHMTVFEGVNQSQLGTSEWPAWLAGKDMQAAHLAVLDAVTRANITAPRSVTMRVDGLVQPLSKGLGVKLASVDAATERTLRDFRQRMQDLLQMAPKGFEAYTFHSTLGYRLVEQTADENDASQALEKKILDLFTGDAATVTVDPVAMNIFDDMLAFPQLRVL</sequence>
<dbReference type="Pfam" id="PF08975">
    <property type="entry name" value="2H-phosphodiest"/>
    <property type="match status" value="1"/>
</dbReference>
<dbReference type="OrthoDB" id="151828at2"/>
<evidence type="ECO:0000313" key="3">
    <source>
        <dbReference type="Proteomes" id="UP000319792"/>
    </source>
</evidence>
<dbReference type="EMBL" id="VIGV01000001">
    <property type="protein sequence ID" value="TWS26182.1"/>
    <property type="molecule type" value="Genomic_DNA"/>
</dbReference>
<keyword evidence="3" id="KW-1185">Reference proteome</keyword>
<dbReference type="AlphaFoldDB" id="A0A5C5RUA3"/>
<protein>
    <submittedName>
        <fullName evidence="2">DUF1868 domain-containing protein</fullName>
    </submittedName>
</protein>
<dbReference type="InterPro" id="IPR015069">
    <property type="entry name" value="2H-PEstase_DUF1868"/>
</dbReference>
<evidence type="ECO:0000313" key="2">
    <source>
        <dbReference type="EMBL" id="TWS26182.1"/>
    </source>
</evidence>
<dbReference type="RefSeq" id="WP_146430870.1">
    <property type="nucleotide sequence ID" value="NZ_VIGV01000001.1"/>
</dbReference>
<name>A0A5C5RUA3_9ACTN</name>
<comment type="caution">
    <text evidence="2">The sequence shown here is derived from an EMBL/GenBank/DDBJ whole genome shotgun (WGS) entry which is preliminary data.</text>
</comment>
<dbReference type="InterPro" id="IPR009097">
    <property type="entry name" value="Cyclic_Pdiesterase"/>
</dbReference>
<accession>A0A5C5RUA3</accession>
<dbReference type="PROSITE" id="PS51318">
    <property type="entry name" value="TAT"/>
    <property type="match status" value="1"/>
</dbReference>
<gene>
    <name evidence="2" type="ORF">FK268_02755</name>
</gene>
<reference evidence="2 3" key="2">
    <citation type="submission" date="2019-08" db="EMBL/GenBank/DDBJ databases">
        <title>Tsukamurella conjunctivitidis sp. nov., Tsukamurella assacharolytica sp. nov. and Tsukamurella sputae sp. nov. isolated from patients with conjunctivitis, bacteraemia (lymphoma) and respiratory infection (sputum) in Hong Kong.</title>
        <authorList>
            <person name="Fok K.M.N."/>
            <person name="Fong J.Y.H."/>
        </authorList>
    </citation>
    <scope>NUCLEOTIDE SEQUENCE [LARGE SCALE GENOMIC DNA]</scope>
    <source>
        <strain evidence="2 3">HKU70</strain>
    </source>
</reference>
<feature type="domain" description="DUF1868" evidence="1">
    <location>
        <begin position="61"/>
        <end position="171"/>
    </location>
</feature>
<organism evidence="2 3">
    <name type="scientific">Tsukamurella sputi</name>
    <dbReference type="NCBI Taxonomy" id="2591848"/>
    <lineage>
        <taxon>Bacteria</taxon>
        <taxon>Bacillati</taxon>
        <taxon>Actinomycetota</taxon>
        <taxon>Actinomycetes</taxon>
        <taxon>Mycobacteriales</taxon>
        <taxon>Tsukamurellaceae</taxon>
        <taxon>Tsukamurella</taxon>
    </lineage>
</organism>
<dbReference type="PROSITE" id="PS51257">
    <property type="entry name" value="PROKAR_LIPOPROTEIN"/>
    <property type="match status" value="1"/>
</dbReference>
<dbReference type="Proteomes" id="UP000319792">
    <property type="component" value="Unassembled WGS sequence"/>
</dbReference>